<organism evidence="1 2">
    <name type="scientific">Paraburkholderia fungorum</name>
    <dbReference type="NCBI Taxonomy" id="134537"/>
    <lineage>
        <taxon>Bacteria</taxon>
        <taxon>Pseudomonadati</taxon>
        <taxon>Pseudomonadota</taxon>
        <taxon>Betaproteobacteria</taxon>
        <taxon>Burkholderiales</taxon>
        <taxon>Burkholderiaceae</taxon>
        <taxon>Paraburkholderia</taxon>
    </lineage>
</organism>
<sequence length="43" mass="5051">MNYPTFLPEARFIIGHPIRPHSICLPFRSNVHALRRAAPYSFR</sequence>
<dbReference type="Proteomes" id="UP000183487">
    <property type="component" value="Unassembled WGS sequence"/>
</dbReference>
<keyword evidence="2" id="KW-1185">Reference proteome</keyword>
<evidence type="ECO:0000313" key="1">
    <source>
        <dbReference type="EMBL" id="SDR52101.1"/>
    </source>
</evidence>
<evidence type="ECO:0000313" key="2">
    <source>
        <dbReference type="Proteomes" id="UP000183487"/>
    </source>
</evidence>
<dbReference type="AlphaFoldDB" id="A0A1H1JQ12"/>
<proteinExistence type="predicted"/>
<dbReference type="EMBL" id="FNKP01000003">
    <property type="protein sequence ID" value="SDR52101.1"/>
    <property type="molecule type" value="Genomic_DNA"/>
</dbReference>
<name>A0A1H1JQ12_9BURK</name>
<gene>
    <name evidence="1" type="ORF">SAMN05443245_7104</name>
</gene>
<reference evidence="2" key="1">
    <citation type="submission" date="2016-10" db="EMBL/GenBank/DDBJ databases">
        <authorList>
            <person name="Varghese N."/>
        </authorList>
    </citation>
    <scope>NUCLEOTIDE SEQUENCE [LARGE SCALE GENOMIC DNA]</scope>
    <source>
        <strain evidence="2">GAS106B</strain>
    </source>
</reference>
<accession>A0A1H1JQ12</accession>
<protein>
    <submittedName>
        <fullName evidence="1">Uncharacterized protein</fullName>
    </submittedName>
</protein>